<name>X1IWQ7_9ZZZZ</name>
<dbReference type="AlphaFoldDB" id="X1IWQ7"/>
<dbReference type="Gene3D" id="1.25.10.10">
    <property type="entry name" value="Leucine-rich Repeat Variant"/>
    <property type="match status" value="2"/>
</dbReference>
<organism evidence="1">
    <name type="scientific">marine sediment metagenome</name>
    <dbReference type="NCBI Taxonomy" id="412755"/>
    <lineage>
        <taxon>unclassified sequences</taxon>
        <taxon>metagenomes</taxon>
        <taxon>ecological metagenomes</taxon>
    </lineage>
</organism>
<dbReference type="EMBL" id="BARU01037320">
    <property type="protein sequence ID" value="GAH86891.1"/>
    <property type="molecule type" value="Genomic_DNA"/>
</dbReference>
<comment type="caution">
    <text evidence="1">The sequence shown here is derived from an EMBL/GenBank/DDBJ whole genome shotgun (WGS) entry which is preliminary data.</text>
</comment>
<gene>
    <name evidence="1" type="ORF">S03H2_58179</name>
</gene>
<dbReference type="InterPro" id="IPR016024">
    <property type="entry name" value="ARM-type_fold"/>
</dbReference>
<dbReference type="SUPFAM" id="SSF48371">
    <property type="entry name" value="ARM repeat"/>
    <property type="match status" value="1"/>
</dbReference>
<sequence length="249" mass="26846">ADRGGPALREVAVSATQSDQLDVRVAALKALAALGDDSTVPLLARVAAADSAAEREAARESLYMLRGPGIEAAIVTGIPQADPKVRAELVRSIGQRRIYSAVETLLNTAKDSDPDVRIESTRALRLIADPKELPALIDFLIQAPSDAERQEAERTVVAVAHKIPRKDRQARAVLDALRSVKDITARGSLLQSLGKIGDSKALPVLRKALRDRNADIQLAAIRALSDWPTAEPMANLLKVVRTSENEIHR</sequence>
<evidence type="ECO:0000313" key="1">
    <source>
        <dbReference type="EMBL" id="GAH86891.1"/>
    </source>
</evidence>
<accession>X1IWQ7</accession>
<evidence type="ECO:0008006" key="2">
    <source>
        <dbReference type="Google" id="ProtNLM"/>
    </source>
</evidence>
<dbReference type="SMART" id="SM00567">
    <property type="entry name" value="EZ_HEAT"/>
    <property type="match status" value="5"/>
</dbReference>
<dbReference type="GO" id="GO:0016491">
    <property type="term" value="F:oxidoreductase activity"/>
    <property type="evidence" value="ECO:0007669"/>
    <property type="project" value="TreeGrafter"/>
</dbReference>
<protein>
    <recommendedName>
        <fullName evidence="2">HEAT repeat domain-containing protein</fullName>
    </recommendedName>
</protein>
<dbReference type="Pfam" id="PF13646">
    <property type="entry name" value="HEAT_2"/>
    <property type="match status" value="2"/>
</dbReference>
<feature type="non-terminal residue" evidence="1">
    <location>
        <position position="249"/>
    </location>
</feature>
<dbReference type="InterPro" id="IPR004155">
    <property type="entry name" value="PBS_lyase_HEAT"/>
</dbReference>
<dbReference type="Pfam" id="PF03130">
    <property type="entry name" value="HEAT_PBS"/>
    <property type="match status" value="1"/>
</dbReference>
<proteinExistence type="predicted"/>
<dbReference type="PANTHER" id="PTHR12697:SF38">
    <property type="entry name" value="PBS LYASE HEAT DOMAIN PROTEIN REPEAT-CONTAINING PROTEIN"/>
    <property type="match status" value="1"/>
</dbReference>
<reference evidence="1" key="1">
    <citation type="journal article" date="2014" name="Front. Microbiol.">
        <title>High frequency of phylogenetically diverse reductive dehalogenase-homologous genes in deep subseafloor sedimentary metagenomes.</title>
        <authorList>
            <person name="Kawai M."/>
            <person name="Futagami T."/>
            <person name="Toyoda A."/>
            <person name="Takaki Y."/>
            <person name="Nishi S."/>
            <person name="Hori S."/>
            <person name="Arai W."/>
            <person name="Tsubouchi T."/>
            <person name="Morono Y."/>
            <person name="Uchiyama I."/>
            <person name="Ito T."/>
            <person name="Fujiyama A."/>
            <person name="Inagaki F."/>
            <person name="Takami H."/>
        </authorList>
    </citation>
    <scope>NUCLEOTIDE SEQUENCE</scope>
    <source>
        <strain evidence="1">Expedition CK06-06</strain>
    </source>
</reference>
<dbReference type="PANTHER" id="PTHR12697">
    <property type="entry name" value="PBS LYASE HEAT-LIKE PROTEIN"/>
    <property type="match status" value="1"/>
</dbReference>
<feature type="non-terminal residue" evidence="1">
    <location>
        <position position="1"/>
    </location>
</feature>
<dbReference type="InterPro" id="IPR011989">
    <property type="entry name" value="ARM-like"/>
</dbReference>